<dbReference type="AlphaFoldDB" id="C3ZX66"/>
<evidence type="ECO:0000313" key="2">
    <source>
        <dbReference type="EMBL" id="EEN42824.1"/>
    </source>
</evidence>
<gene>
    <name evidence="2" type="ORF">BRAFLDRAFT_105565</name>
</gene>
<name>C3ZX66_BRAFL</name>
<dbReference type="eggNOG" id="KOG0164">
    <property type="taxonomic scope" value="Eukaryota"/>
</dbReference>
<organism>
    <name type="scientific">Branchiostoma floridae</name>
    <name type="common">Florida lancelet</name>
    <name type="synonym">Amphioxus</name>
    <dbReference type="NCBI Taxonomy" id="7739"/>
    <lineage>
        <taxon>Eukaryota</taxon>
        <taxon>Metazoa</taxon>
        <taxon>Chordata</taxon>
        <taxon>Cephalochordata</taxon>
        <taxon>Leptocardii</taxon>
        <taxon>Amphioxiformes</taxon>
        <taxon>Branchiostomatidae</taxon>
        <taxon>Branchiostoma</taxon>
    </lineage>
</organism>
<feature type="domain" description="TH1" evidence="1">
    <location>
        <begin position="182"/>
        <end position="327"/>
    </location>
</feature>
<dbReference type="GO" id="GO:0016459">
    <property type="term" value="C:myosin complex"/>
    <property type="evidence" value="ECO:0007669"/>
    <property type="project" value="InterPro"/>
</dbReference>
<dbReference type="PROSITE" id="PS51757">
    <property type="entry name" value="TH1"/>
    <property type="match status" value="1"/>
</dbReference>
<reference evidence="2" key="1">
    <citation type="journal article" date="2008" name="Nature">
        <title>The amphioxus genome and the evolution of the chordate karyotype.</title>
        <authorList>
            <consortium name="US DOE Joint Genome Institute (JGI-PGF)"/>
            <person name="Putnam N.H."/>
            <person name="Butts T."/>
            <person name="Ferrier D.E.K."/>
            <person name="Furlong R.F."/>
            <person name="Hellsten U."/>
            <person name="Kawashima T."/>
            <person name="Robinson-Rechavi M."/>
            <person name="Shoguchi E."/>
            <person name="Terry A."/>
            <person name="Yu J.-K."/>
            <person name="Benito-Gutierrez E.L."/>
            <person name="Dubchak I."/>
            <person name="Garcia-Fernandez J."/>
            <person name="Gibson-Brown J.J."/>
            <person name="Grigoriev I.V."/>
            <person name="Horton A.C."/>
            <person name="de Jong P.J."/>
            <person name="Jurka J."/>
            <person name="Kapitonov V.V."/>
            <person name="Kohara Y."/>
            <person name="Kuroki Y."/>
            <person name="Lindquist E."/>
            <person name="Lucas S."/>
            <person name="Osoegawa K."/>
            <person name="Pennacchio L.A."/>
            <person name="Salamov A.A."/>
            <person name="Satou Y."/>
            <person name="Sauka-Spengler T."/>
            <person name="Schmutz J."/>
            <person name="Shin-I T."/>
            <person name="Toyoda A."/>
            <person name="Bronner-Fraser M."/>
            <person name="Fujiyama A."/>
            <person name="Holland L.Z."/>
            <person name="Holland P.W.H."/>
            <person name="Satoh N."/>
            <person name="Rokhsar D.S."/>
        </authorList>
    </citation>
    <scope>NUCLEOTIDE SEQUENCE [LARGE SCALE GENOMIC DNA]</scope>
    <source>
        <strain evidence="2">S238N-H82</strain>
        <tissue evidence="2">Testes</tissue>
    </source>
</reference>
<sequence>MWRGGLARMRARRMRAIYAIMGRYRVYKMRSFLVDLLDRFYNVRNMADYGRGVEWPQPPAVLEEFVTQLRKAHNGWVPNMGSWWARHIIAQIPERDRKEVRLKSIAYGHLHGNRKDWGLNQRWRGNYLGLSEDIQKAKLFNNSLNSLVAQDSWWARHIIAQIPERDRKEVRLKSIAYGHLHGNRKDWGLNQRWRGNYLGMSEDIQKAKLFNNSLNSLVAQDRFKEVLFSAHVKKVNHHNKSSDRAVLVTDKFLYKLDPKKGYKAMKQGTPLAQMTGVSVTPGQDQLIAVHLAGGNDLVLCVTAIMPRQDQRVPELLAVLCDAYKRYD</sequence>
<dbReference type="Pfam" id="PF06017">
    <property type="entry name" value="Myosin_TH1"/>
    <property type="match status" value="1"/>
</dbReference>
<protein>
    <recommendedName>
        <fullName evidence="1">TH1 domain-containing protein</fullName>
    </recommendedName>
</protein>
<dbReference type="InParanoid" id="C3ZX66"/>
<dbReference type="InterPro" id="IPR010926">
    <property type="entry name" value="Myosin_TH1"/>
</dbReference>
<dbReference type="GO" id="GO:0003774">
    <property type="term" value="F:cytoskeletal motor activity"/>
    <property type="evidence" value="ECO:0007669"/>
    <property type="project" value="InterPro"/>
</dbReference>
<dbReference type="EMBL" id="GG666709">
    <property type="protein sequence ID" value="EEN42824.1"/>
    <property type="molecule type" value="Genomic_DNA"/>
</dbReference>
<dbReference type="STRING" id="7739.C3ZX66"/>
<proteinExistence type="predicted"/>
<accession>C3ZX66</accession>
<evidence type="ECO:0000259" key="1">
    <source>
        <dbReference type="PROSITE" id="PS51757"/>
    </source>
</evidence>